<reference evidence="3" key="1">
    <citation type="submission" date="2022-01" db="EMBL/GenBank/DDBJ databases">
        <title>Genome Sequence Resource for Two Populations of Ditylenchus destructor, the Migratory Endoparasitic Phytonematode.</title>
        <authorList>
            <person name="Zhang H."/>
            <person name="Lin R."/>
            <person name="Xie B."/>
        </authorList>
    </citation>
    <scope>NUCLEOTIDE SEQUENCE</scope>
    <source>
        <strain evidence="3">BazhouSP</strain>
    </source>
</reference>
<accession>A0AAD4NHM7</accession>
<evidence type="ECO:0000256" key="1">
    <source>
        <dbReference type="SAM" id="Phobius"/>
    </source>
</evidence>
<keyword evidence="4" id="KW-1185">Reference proteome</keyword>
<proteinExistence type="predicted"/>
<protein>
    <submittedName>
        <fullName evidence="3">Uncharacterized protein</fullName>
    </submittedName>
</protein>
<evidence type="ECO:0000256" key="2">
    <source>
        <dbReference type="SAM" id="SignalP"/>
    </source>
</evidence>
<gene>
    <name evidence="3" type="ORF">DdX_02428</name>
</gene>
<sequence>MLLFSVIFFAACVRLTELAICPLSRHVVCNENYAERRCLCAMSLEESPPPEPSCSHIMNTSTPTSKPFEAISIQFKLDNNSQTQIYFPERQLRQELASAFGHEEKSIVLLRLRCSSEENDGSEITAQLVVIKRNPPVPFMDMDLLDTRTAIGRIRKLGHIAGLEITHVNKLYSVESYTENGRLIIEAVIAGLFMFATSLCGCWIACKQKNTAAYDDDLQKV</sequence>
<dbReference type="Proteomes" id="UP001201812">
    <property type="component" value="Unassembled WGS sequence"/>
</dbReference>
<organism evidence="3 4">
    <name type="scientific">Ditylenchus destructor</name>
    <dbReference type="NCBI Taxonomy" id="166010"/>
    <lineage>
        <taxon>Eukaryota</taxon>
        <taxon>Metazoa</taxon>
        <taxon>Ecdysozoa</taxon>
        <taxon>Nematoda</taxon>
        <taxon>Chromadorea</taxon>
        <taxon>Rhabditida</taxon>
        <taxon>Tylenchina</taxon>
        <taxon>Tylenchomorpha</taxon>
        <taxon>Sphaerularioidea</taxon>
        <taxon>Anguinidae</taxon>
        <taxon>Anguininae</taxon>
        <taxon>Ditylenchus</taxon>
    </lineage>
</organism>
<evidence type="ECO:0000313" key="4">
    <source>
        <dbReference type="Proteomes" id="UP001201812"/>
    </source>
</evidence>
<keyword evidence="1" id="KW-1133">Transmembrane helix</keyword>
<evidence type="ECO:0000313" key="3">
    <source>
        <dbReference type="EMBL" id="KAI1725751.1"/>
    </source>
</evidence>
<feature type="chain" id="PRO_5042119455" evidence="2">
    <location>
        <begin position="19"/>
        <end position="221"/>
    </location>
</feature>
<keyword evidence="1" id="KW-0812">Transmembrane</keyword>
<dbReference type="EMBL" id="JAKKPZ010000002">
    <property type="protein sequence ID" value="KAI1725751.1"/>
    <property type="molecule type" value="Genomic_DNA"/>
</dbReference>
<keyword evidence="2" id="KW-0732">Signal</keyword>
<dbReference type="AlphaFoldDB" id="A0AAD4NHM7"/>
<name>A0AAD4NHM7_9BILA</name>
<feature type="transmembrane region" description="Helical" evidence="1">
    <location>
        <begin position="183"/>
        <end position="206"/>
    </location>
</feature>
<comment type="caution">
    <text evidence="3">The sequence shown here is derived from an EMBL/GenBank/DDBJ whole genome shotgun (WGS) entry which is preliminary data.</text>
</comment>
<keyword evidence="1" id="KW-0472">Membrane</keyword>
<feature type="signal peptide" evidence="2">
    <location>
        <begin position="1"/>
        <end position="18"/>
    </location>
</feature>